<gene>
    <name evidence="1" type="ORF">CHCC15381_2439</name>
</gene>
<sequence>MEKIKRKNGRKSVENQRFPAVRFGMIPTGLEPATSTL</sequence>
<keyword evidence="2" id="KW-1185">Reference proteome</keyword>
<organism evidence="1 2">
    <name type="scientific">Bacillus paralicheniformis</name>
    <dbReference type="NCBI Taxonomy" id="1648923"/>
    <lineage>
        <taxon>Bacteria</taxon>
        <taxon>Bacillati</taxon>
        <taxon>Bacillota</taxon>
        <taxon>Bacilli</taxon>
        <taxon>Bacillales</taxon>
        <taxon>Bacillaceae</taxon>
        <taxon>Bacillus</taxon>
    </lineage>
</organism>
<evidence type="ECO:0000313" key="2">
    <source>
        <dbReference type="Proteomes" id="UP000429980"/>
    </source>
</evidence>
<name>A0ABY3FV94_9BACI</name>
<dbReference type="Proteomes" id="UP000429980">
    <property type="component" value="Unassembled WGS sequence"/>
</dbReference>
<proteinExistence type="predicted"/>
<dbReference type="EMBL" id="NILF01000042">
    <property type="protein sequence ID" value="TWL37832.1"/>
    <property type="molecule type" value="Genomic_DNA"/>
</dbReference>
<protein>
    <submittedName>
        <fullName evidence="1">Uncharacterized protein</fullName>
    </submittedName>
</protein>
<reference evidence="1 2" key="1">
    <citation type="submission" date="2019-06" db="EMBL/GenBank/DDBJ databases">
        <title>Genome sequence analysis of &gt;100 Bacillus licheniformis strains suggests intrinsic resistance to this species.</title>
        <authorList>
            <person name="Wels M."/>
            <person name="Siezen R.J."/>
            <person name="Johansen E."/>
            <person name="Stuer-Lauridsen B."/>
            <person name="Bjerre K."/>
            <person name="Nielsen B.K.K."/>
        </authorList>
    </citation>
    <scope>NUCLEOTIDE SEQUENCE [LARGE SCALE GENOMIC DNA]</scope>
    <source>
        <strain evidence="1 2">BAC-15381</strain>
    </source>
</reference>
<comment type="caution">
    <text evidence="1">The sequence shown here is derived from an EMBL/GenBank/DDBJ whole genome shotgun (WGS) entry which is preliminary data.</text>
</comment>
<accession>A0ABY3FV94</accession>
<evidence type="ECO:0000313" key="1">
    <source>
        <dbReference type="EMBL" id="TWL37832.1"/>
    </source>
</evidence>